<evidence type="ECO:0000256" key="9">
    <source>
        <dbReference type="SAM" id="Phobius"/>
    </source>
</evidence>
<feature type="region of interest" description="Disordered" evidence="8">
    <location>
        <begin position="37"/>
        <end position="198"/>
    </location>
</feature>
<dbReference type="EMBL" id="BAAFGZ010000310">
    <property type="protein sequence ID" value="GAB0137732.1"/>
    <property type="molecule type" value="Genomic_DNA"/>
</dbReference>
<keyword evidence="7 9" id="KW-0472">Membrane</keyword>
<feature type="compositionally biased region" description="Polar residues" evidence="8">
    <location>
        <begin position="88"/>
        <end position="104"/>
    </location>
</feature>
<dbReference type="InterPro" id="IPR024461">
    <property type="entry name" value="CCDC90-like"/>
</dbReference>
<comment type="caution">
    <text evidence="10">The sequence shown here is derived from an EMBL/GenBank/DDBJ whole genome shotgun (WGS) entry which is preliminary data.</text>
</comment>
<feature type="compositionally biased region" description="Low complexity" evidence="8">
    <location>
        <begin position="121"/>
        <end position="146"/>
    </location>
</feature>
<comment type="subcellular location">
    <subcellularLocation>
        <location evidence="2">Membrane</location>
    </subcellularLocation>
    <subcellularLocation>
        <location evidence="1">Mitochondrion</location>
    </subcellularLocation>
</comment>
<dbReference type="Proteomes" id="UP001562357">
    <property type="component" value="Unassembled WGS sequence"/>
</dbReference>
<gene>
    <name evidence="10" type="primary">g5986</name>
    <name evidence="10" type="ORF">EsDP_00005986</name>
</gene>
<keyword evidence="3 9" id="KW-0812">Transmembrane</keyword>
<accession>A0ABQ0CWA7</accession>
<evidence type="ECO:0000256" key="2">
    <source>
        <dbReference type="ARBA" id="ARBA00004370"/>
    </source>
</evidence>
<evidence type="ECO:0008006" key="12">
    <source>
        <dbReference type="Google" id="ProtNLM"/>
    </source>
</evidence>
<keyword evidence="6" id="KW-0496">Mitochondrion</keyword>
<evidence type="ECO:0000256" key="8">
    <source>
        <dbReference type="SAM" id="MobiDB-lite"/>
    </source>
</evidence>
<feature type="transmembrane region" description="Helical" evidence="9">
    <location>
        <begin position="366"/>
        <end position="387"/>
    </location>
</feature>
<evidence type="ECO:0000256" key="1">
    <source>
        <dbReference type="ARBA" id="ARBA00004173"/>
    </source>
</evidence>
<dbReference type="Gene3D" id="1.20.5.340">
    <property type="match status" value="1"/>
</dbReference>
<keyword evidence="4 9" id="KW-1133">Transmembrane helix</keyword>
<evidence type="ECO:0000256" key="5">
    <source>
        <dbReference type="ARBA" id="ARBA00023054"/>
    </source>
</evidence>
<evidence type="ECO:0000313" key="11">
    <source>
        <dbReference type="Proteomes" id="UP001562357"/>
    </source>
</evidence>
<dbReference type="Pfam" id="PF07798">
    <property type="entry name" value="CCDC90-like"/>
    <property type="match status" value="1"/>
</dbReference>
<reference evidence="11" key="1">
    <citation type="submission" date="2024-06" db="EMBL/GenBank/DDBJ databases">
        <title>Draft Genome Sequences of Epichloe bromicola Strains Isolated from Elymus ciliaris.</title>
        <authorList>
            <consortium name="Epichloe bromicola genome sequencing consortium"/>
            <person name="Miura A."/>
            <person name="Imano S."/>
            <person name="Ashida A."/>
            <person name="Sato I."/>
            <person name="Chiba S."/>
            <person name="Tanaka A."/>
            <person name="Camagna M."/>
            <person name="Takemoto D."/>
        </authorList>
    </citation>
    <scope>NUCLEOTIDE SEQUENCE [LARGE SCALE GENOMIC DNA]</scope>
    <source>
        <strain evidence="11">DP</strain>
    </source>
</reference>
<dbReference type="PANTHER" id="PTHR14360:SF12">
    <property type="entry name" value="MOZ PROTEIN REPRESENTS A CHROMATIN-ASSOCIATED ACETYLTRANSFERASE"/>
    <property type="match status" value="1"/>
</dbReference>
<protein>
    <recommendedName>
        <fullName evidence="12">MOZ protein represents a chromatin-associated acetyltransferase</fullName>
    </recommendedName>
</protein>
<feature type="compositionally biased region" description="Basic and acidic residues" evidence="8">
    <location>
        <begin position="108"/>
        <end position="120"/>
    </location>
</feature>
<name>A0ABQ0CWA7_9HYPO</name>
<evidence type="ECO:0000256" key="4">
    <source>
        <dbReference type="ARBA" id="ARBA00022989"/>
    </source>
</evidence>
<keyword evidence="11" id="KW-1185">Reference proteome</keyword>
<keyword evidence="5" id="KW-0175">Coiled coil</keyword>
<evidence type="ECO:0000256" key="7">
    <source>
        <dbReference type="ARBA" id="ARBA00023136"/>
    </source>
</evidence>
<dbReference type="PANTHER" id="PTHR14360">
    <property type="entry name" value="PROTEIN FMP32, MITOCHONDRIAL"/>
    <property type="match status" value="1"/>
</dbReference>
<sequence>MSTGRLTFLYPHLLRATRTSVTHGTIVARWVATTRSKSSFAPRHGKAVEPTWTKSPADHDGKSQNQSTEPRPDSPDSLTTDEDLVSAKQAQSDGQAAPTRQKQASPPEKAEKAGSPELERTAQAQTTTATASSASAPAAEGTAADTVKTTRVAGANKTPRPEPQPQQRRPPHYEELPPTPSLDAVLHMPSPDKVQHPHMRPPPYVHHFDSYSMVKQLEEGGYTRDQAISSMKAIRKILGGNLEVAQKTLVSKSDVENETYLFHAACSELATEVKNNRRLQEEQMRQQRTHLQHEVDILTQTLNQELLTLNDGVRGLFNDRNMTVREEQKTMESAIQQINYKMSILLSSDSKSAIEGVRWVLIRRSVVGLLFLAILTLGMIRYTTYLAQQKKKDAERRKRERERLRRDGGRSDNSAPADAAVILSAS</sequence>
<evidence type="ECO:0000313" key="10">
    <source>
        <dbReference type="EMBL" id="GAB0137732.1"/>
    </source>
</evidence>
<evidence type="ECO:0000256" key="3">
    <source>
        <dbReference type="ARBA" id="ARBA00022692"/>
    </source>
</evidence>
<proteinExistence type="predicted"/>
<organism evidence="10 11">
    <name type="scientific">Epichloe bromicola</name>
    <dbReference type="NCBI Taxonomy" id="79588"/>
    <lineage>
        <taxon>Eukaryota</taxon>
        <taxon>Fungi</taxon>
        <taxon>Dikarya</taxon>
        <taxon>Ascomycota</taxon>
        <taxon>Pezizomycotina</taxon>
        <taxon>Sordariomycetes</taxon>
        <taxon>Hypocreomycetidae</taxon>
        <taxon>Hypocreales</taxon>
        <taxon>Clavicipitaceae</taxon>
        <taxon>Epichloe</taxon>
    </lineage>
</organism>
<feature type="compositionally biased region" description="Basic and acidic residues" evidence="8">
    <location>
        <begin position="390"/>
        <end position="410"/>
    </location>
</feature>
<feature type="region of interest" description="Disordered" evidence="8">
    <location>
        <begin position="390"/>
        <end position="426"/>
    </location>
</feature>
<evidence type="ECO:0000256" key="6">
    <source>
        <dbReference type="ARBA" id="ARBA00023128"/>
    </source>
</evidence>